<evidence type="ECO:0000313" key="1">
    <source>
        <dbReference type="EMBL" id="GAI58240.1"/>
    </source>
</evidence>
<gene>
    <name evidence="1" type="ORF">S06H3_55559</name>
</gene>
<organism evidence="1">
    <name type="scientific">marine sediment metagenome</name>
    <dbReference type="NCBI Taxonomy" id="412755"/>
    <lineage>
        <taxon>unclassified sequences</taxon>
        <taxon>metagenomes</taxon>
        <taxon>ecological metagenomes</taxon>
    </lineage>
</organism>
<accession>X1R540</accession>
<proteinExistence type="predicted"/>
<protein>
    <recommendedName>
        <fullName evidence="2">Sortilin N-terminal domain-containing protein</fullName>
    </recommendedName>
</protein>
<name>X1R540_9ZZZZ</name>
<sequence length="56" mass="6537">MKPTISPFDENFVMTHCDMTAAYLTLDGGDHWKMKNLWTVPEDFEFDPVDQHTVYA</sequence>
<comment type="caution">
    <text evidence="1">The sequence shown here is derived from an EMBL/GenBank/DDBJ whole genome shotgun (WGS) entry which is preliminary data.</text>
</comment>
<dbReference type="SUPFAM" id="SSF110296">
    <property type="entry name" value="Oligoxyloglucan reducing end-specific cellobiohydrolase"/>
    <property type="match status" value="1"/>
</dbReference>
<feature type="non-terminal residue" evidence="1">
    <location>
        <position position="56"/>
    </location>
</feature>
<reference evidence="1" key="1">
    <citation type="journal article" date="2014" name="Front. Microbiol.">
        <title>High frequency of phylogenetically diverse reductive dehalogenase-homologous genes in deep subseafloor sedimentary metagenomes.</title>
        <authorList>
            <person name="Kawai M."/>
            <person name="Futagami T."/>
            <person name="Toyoda A."/>
            <person name="Takaki Y."/>
            <person name="Nishi S."/>
            <person name="Hori S."/>
            <person name="Arai W."/>
            <person name="Tsubouchi T."/>
            <person name="Morono Y."/>
            <person name="Uchiyama I."/>
            <person name="Ito T."/>
            <person name="Fujiyama A."/>
            <person name="Inagaki F."/>
            <person name="Takami H."/>
        </authorList>
    </citation>
    <scope>NUCLEOTIDE SEQUENCE</scope>
    <source>
        <strain evidence="1">Expedition CK06-06</strain>
    </source>
</reference>
<dbReference type="AlphaFoldDB" id="X1R540"/>
<dbReference type="EMBL" id="BARV01035626">
    <property type="protein sequence ID" value="GAI58240.1"/>
    <property type="molecule type" value="Genomic_DNA"/>
</dbReference>
<evidence type="ECO:0008006" key="2">
    <source>
        <dbReference type="Google" id="ProtNLM"/>
    </source>
</evidence>